<dbReference type="PANTHER" id="PTHR32332">
    <property type="entry name" value="2-NITROPROPANE DIOXYGENASE"/>
    <property type="match status" value="1"/>
</dbReference>
<dbReference type="AlphaFoldDB" id="A0A8H4R5V0"/>
<dbReference type="Proteomes" id="UP000566819">
    <property type="component" value="Unassembled WGS sequence"/>
</dbReference>
<gene>
    <name evidence="1" type="ORF">G7Y89_g14186</name>
</gene>
<dbReference type="Gene3D" id="3.20.20.70">
    <property type="entry name" value="Aldolase class I"/>
    <property type="match status" value="1"/>
</dbReference>
<protein>
    <recommendedName>
        <fullName evidence="3">Nitronate monooxygenase domain-containing protein</fullName>
    </recommendedName>
</protein>
<dbReference type="InterPro" id="IPR013785">
    <property type="entry name" value="Aldolase_TIM"/>
</dbReference>
<comment type="caution">
    <text evidence="1">The sequence shown here is derived from an EMBL/GenBank/DDBJ whole genome shotgun (WGS) entry which is preliminary data.</text>
</comment>
<accession>A0A8H4R5V0</accession>
<evidence type="ECO:0000313" key="1">
    <source>
        <dbReference type="EMBL" id="KAF4623990.1"/>
    </source>
</evidence>
<dbReference type="SUPFAM" id="SSF51412">
    <property type="entry name" value="Inosine monophosphate dehydrogenase (IMPDH)"/>
    <property type="match status" value="1"/>
</dbReference>
<dbReference type="OrthoDB" id="2349068at2759"/>
<organism evidence="1 2">
    <name type="scientific">Cudoniella acicularis</name>
    <dbReference type="NCBI Taxonomy" id="354080"/>
    <lineage>
        <taxon>Eukaryota</taxon>
        <taxon>Fungi</taxon>
        <taxon>Dikarya</taxon>
        <taxon>Ascomycota</taxon>
        <taxon>Pezizomycotina</taxon>
        <taxon>Leotiomycetes</taxon>
        <taxon>Helotiales</taxon>
        <taxon>Tricladiaceae</taxon>
        <taxon>Cudoniella</taxon>
    </lineage>
</organism>
<reference evidence="1 2" key="1">
    <citation type="submission" date="2020-03" db="EMBL/GenBank/DDBJ databases">
        <title>Draft Genome Sequence of Cudoniella acicularis.</title>
        <authorList>
            <person name="Buettner E."/>
            <person name="Kellner H."/>
        </authorList>
    </citation>
    <scope>NUCLEOTIDE SEQUENCE [LARGE SCALE GENOMIC DNA]</scope>
    <source>
        <strain evidence="1 2">DSM 108380</strain>
    </source>
</reference>
<keyword evidence="2" id="KW-1185">Reference proteome</keyword>
<name>A0A8H4R5V0_9HELO</name>
<dbReference type="EMBL" id="JAAMPI010001808">
    <property type="protein sequence ID" value="KAF4623990.1"/>
    <property type="molecule type" value="Genomic_DNA"/>
</dbReference>
<dbReference type="Pfam" id="PF03060">
    <property type="entry name" value="NMO"/>
    <property type="match status" value="1"/>
</dbReference>
<evidence type="ECO:0008006" key="3">
    <source>
        <dbReference type="Google" id="ProtNLM"/>
    </source>
</evidence>
<evidence type="ECO:0000313" key="2">
    <source>
        <dbReference type="Proteomes" id="UP000566819"/>
    </source>
</evidence>
<proteinExistence type="predicted"/>
<dbReference type="PANTHER" id="PTHR32332:SF34">
    <property type="entry name" value="2-NITROPROPANE DIOXYGENASE FAMILY, PUTATIVE-RELATED"/>
    <property type="match status" value="1"/>
</dbReference>
<sequence>MIHLKSRNKRRAGIVSLVPETRDTLDREGFQEIGIFAAGGICDGRGVAAALACGVEGVVMGTRFLASKEIELPTEELRDAILATKDGGVTTVRSTVFDELTGKNIWPANYDGRAIAGGFGGDARAAIWVGSGVGLVTKIRTAGEIVEEVRESAKLCLEKAAKACIG</sequence>